<keyword evidence="2" id="KW-1185">Reference proteome</keyword>
<reference evidence="1 2" key="1">
    <citation type="submission" date="2020-04" db="EMBL/GenBank/DDBJ databases">
        <authorList>
            <person name="Wallbank WR R."/>
            <person name="Pardo Diaz C."/>
            <person name="Kozak K."/>
            <person name="Martin S."/>
            <person name="Jiggins C."/>
            <person name="Moest M."/>
            <person name="Warren A I."/>
            <person name="Byers J.R.P. K."/>
            <person name="Montejo-Kovacevich G."/>
            <person name="Yen C E."/>
        </authorList>
    </citation>
    <scope>NUCLEOTIDE SEQUENCE [LARGE SCALE GENOMIC DNA]</scope>
</reference>
<dbReference type="EMBL" id="CADEBC010000512">
    <property type="protein sequence ID" value="CAB3242132.1"/>
    <property type="molecule type" value="Genomic_DNA"/>
</dbReference>
<evidence type="ECO:0000313" key="1">
    <source>
        <dbReference type="EMBL" id="CAB3242132.1"/>
    </source>
</evidence>
<protein>
    <submittedName>
        <fullName evidence="1">Uncharacterized protein</fullName>
    </submittedName>
</protein>
<name>A0A8S1ABK9_ARCPL</name>
<dbReference type="Proteomes" id="UP000494106">
    <property type="component" value="Unassembled WGS sequence"/>
</dbReference>
<proteinExistence type="predicted"/>
<organism evidence="1 2">
    <name type="scientific">Arctia plantaginis</name>
    <name type="common">Wood tiger moth</name>
    <name type="synonym">Phalaena plantaginis</name>
    <dbReference type="NCBI Taxonomy" id="874455"/>
    <lineage>
        <taxon>Eukaryota</taxon>
        <taxon>Metazoa</taxon>
        <taxon>Ecdysozoa</taxon>
        <taxon>Arthropoda</taxon>
        <taxon>Hexapoda</taxon>
        <taxon>Insecta</taxon>
        <taxon>Pterygota</taxon>
        <taxon>Neoptera</taxon>
        <taxon>Endopterygota</taxon>
        <taxon>Lepidoptera</taxon>
        <taxon>Glossata</taxon>
        <taxon>Ditrysia</taxon>
        <taxon>Noctuoidea</taxon>
        <taxon>Erebidae</taxon>
        <taxon>Arctiinae</taxon>
        <taxon>Arctia</taxon>
    </lineage>
</organism>
<sequence length="141" mass="14552">MFDVVHCAASSQSCRSVAADSAAAATARAGPPLTSRARLSSGRLAAVRQYVARPRTDDSRLTSCSATIPRDAYLNAIWECGVMGRAVALVVGALVLAAALARAACPARTSDCACSDAGARVSCRGLGLRRLPPLHENLLSL</sequence>
<dbReference type="AlphaFoldDB" id="A0A8S1ABK9"/>
<gene>
    <name evidence="1" type="ORF">APLA_LOCUS8932</name>
</gene>
<comment type="caution">
    <text evidence="1">The sequence shown here is derived from an EMBL/GenBank/DDBJ whole genome shotgun (WGS) entry which is preliminary data.</text>
</comment>
<evidence type="ECO:0000313" key="2">
    <source>
        <dbReference type="Proteomes" id="UP000494106"/>
    </source>
</evidence>
<accession>A0A8S1ABK9</accession>